<feature type="transmembrane region" description="Helical" evidence="2">
    <location>
        <begin position="12"/>
        <end position="32"/>
    </location>
</feature>
<keyword evidence="2" id="KW-0472">Membrane</keyword>
<keyword evidence="2" id="KW-0812">Transmembrane</keyword>
<dbReference type="SUPFAM" id="SSF53335">
    <property type="entry name" value="S-adenosyl-L-methionine-dependent methyltransferases"/>
    <property type="match status" value="1"/>
</dbReference>
<feature type="domain" description="Methyltransferase type 11" evidence="3">
    <location>
        <begin position="79"/>
        <end position="185"/>
    </location>
</feature>
<keyword evidence="4" id="KW-0808">Transferase</keyword>
<gene>
    <name evidence="4" type="ORF">OWR29_23385</name>
</gene>
<sequence length="254" mass="27272">MSERPPGTYGVDAPRLLIVPALLVVAGVVQAVLTRQPWPLIGVVLIGACCGLAFYASRYGKFVVWARLLDDLKGDERVLDMGCGRGALLITAALRVPHGQAVGVDLWRADQSGNGPDATMRNAAAAGVADRVEVHTANITALPFPDDSFDVVVSNLVIHNLKSFDDRAKAVDEAVRVLRPGGRLLLADLNHTDAYQRQLSARGLSGVTRRSLGWRQWWSGPWLPTHLVTASRPAAPTSDPADADDPGQSRHSHT</sequence>
<evidence type="ECO:0000256" key="2">
    <source>
        <dbReference type="SAM" id="Phobius"/>
    </source>
</evidence>
<evidence type="ECO:0000256" key="1">
    <source>
        <dbReference type="SAM" id="MobiDB-lite"/>
    </source>
</evidence>
<dbReference type="InterPro" id="IPR013216">
    <property type="entry name" value="Methyltransf_11"/>
</dbReference>
<dbReference type="PANTHER" id="PTHR45277">
    <property type="entry name" value="EXPRESSED PROTEIN"/>
    <property type="match status" value="1"/>
</dbReference>
<dbReference type="EMBL" id="JAPNTZ010000008">
    <property type="protein sequence ID" value="MCY1140952.1"/>
    <property type="molecule type" value="Genomic_DNA"/>
</dbReference>
<evidence type="ECO:0000313" key="5">
    <source>
        <dbReference type="Proteomes" id="UP001151002"/>
    </source>
</evidence>
<dbReference type="PANTHER" id="PTHR45277:SF1">
    <property type="entry name" value="EXPRESSED PROTEIN"/>
    <property type="match status" value="1"/>
</dbReference>
<reference evidence="4" key="1">
    <citation type="submission" date="2022-11" db="EMBL/GenBank/DDBJ databases">
        <authorList>
            <person name="Somphong A."/>
            <person name="Phongsopitanun W."/>
        </authorList>
    </citation>
    <scope>NUCLEOTIDE SEQUENCE</scope>
    <source>
        <strain evidence="4">Pm04-4</strain>
    </source>
</reference>
<feature type="region of interest" description="Disordered" evidence="1">
    <location>
        <begin position="231"/>
        <end position="254"/>
    </location>
</feature>
<feature type="transmembrane region" description="Helical" evidence="2">
    <location>
        <begin position="38"/>
        <end position="57"/>
    </location>
</feature>
<keyword evidence="5" id="KW-1185">Reference proteome</keyword>
<proteinExistence type="predicted"/>
<comment type="caution">
    <text evidence="4">The sequence shown here is derived from an EMBL/GenBank/DDBJ whole genome shotgun (WGS) entry which is preliminary data.</text>
</comment>
<keyword evidence="4" id="KW-0489">Methyltransferase</keyword>
<dbReference type="GO" id="GO:0032259">
    <property type="term" value="P:methylation"/>
    <property type="evidence" value="ECO:0007669"/>
    <property type="project" value="UniProtKB-KW"/>
</dbReference>
<name>A0ABT4B4G7_9ACTN</name>
<dbReference type="Gene3D" id="3.40.50.150">
    <property type="entry name" value="Vaccinia Virus protein VP39"/>
    <property type="match status" value="1"/>
</dbReference>
<dbReference type="RefSeq" id="WP_267565310.1">
    <property type="nucleotide sequence ID" value="NZ_JAPNTZ010000008.1"/>
</dbReference>
<organism evidence="4 5">
    <name type="scientific">Paractinoplanes pyxinae</name>
    <dbReference type="NCBI Taxonomy" id="2997416"/>
    <lineage>
        <taxon>Bacteria</taxon>
        <taxon>Bacillati</taxon>
        <taxon>Actinomycetota</taxon>
        <taxon>Actinomycetes</taxon>
        <taxon>Micromonosporales</taxon>
        <taxon>Micromonosporaceae</taxon>
        <taxon>Paractinoplanes</taxon>
    </lineage>
</organism>
<dbReference type="Proteomes" id="UP001151002">
    <property type="component" value="Unassembled WGS sequence"/>
</dbReference>
<evidence type="ECO:0000313" key="4">
    <source>
        <dbReference type="EMBL" id="MCY1140952.1"/>
    </source>
</evidence>
<dbReference type="Pfam" id="PF08241">
    <property type="entry name" value="Methyltransf_11"/>
    <property type="match status" value="1"/>
</dbReference>
<accession>A0ABT4B4G7</accession>
<dbReference type="CDD" id="cd02440">
    <property type="entry name" value="AdoMet_MTases"/>
    <property type="match status" value="1"/>
</dbReference>
<evidence type="ECO:0000259" key="3">
    <source>
        <dbReference type="Pfam" id="PF08241"/>
    </source>
</evidence>
<dbReference type="InterPro" id="IPR029063">
    <property type="entry name" value="SAM-dependent_MTases_sf"/>
</dbReference>
<keyword evidence="2" id="KW-1133">Transmembrane helix</keyword>
<dbReference type="GO" id="GO:0008168">
    <property type="term" value="F:methyltransferase activity"/>
    <property type="evidence" value="ECO:0007669"/>
    <property type="project" value="UniProtKB-KW"/>
</dbReference>
<protein>
    <submittedName>
        <fullName evidence="4">Class I SAM-dependent methyltransferase</fullName>
    </submittedName>
</protein>